<accession>A0A7X5YAD3</accession>
<dbReference type="SUPFAM" id="SSF48452">
    <property type="entry name" value="TPR-like"/>
    <property type="match status" value="1"/>
</dbReference>
<dbReference type="InterPro" id="IPR033985">
    <property type="entry name" value="SusD-like_N"/>
</dbReference>
<dbReference type="GO" id="GO:0009279">
    <property type="term" value="C:cell outer membrane"/>
    <property type="evidence" value="ECO:0007669"/>
    <property type="project" value="UniProtKB-SubCell"/>
</dbReference>
<feature type="domain" description="SusD-like N-terminal" evidence="7">
    <location>
        <begin position="106"/>
        <end position="225"/>
    </location>
</feature>
<dbReference type="EMBL" id="CP043839">
    <property type="protein sequence ID" value="WOF10771.1"/>
    <property type="molecule type" value="Genomic_DNA"/>
</dbReference>
<dbReference type="Proteomes" id="UP001302374">
    <property type="component" value="Chromosome"/>
</dbReference>
<dbReference type="RefSeq" id="WP_118302582.1">
    <property type="nucleotide sequence ID" value="NZ_BMPA01000003.1"/>
</dbReference>
<evidence type="ECO:0000313" key="11">
    <source>
        <dbReference type="Proteomes" id="UP001302374"/>
    </source>
</evidence>
<reference evidence="9 11" key="1">
    <citation type="submission" date="2019-09" db="EMBL/GenBank/DDBJ databases">
        <title>Butyricimonas paravirosa DSM 105722 (=214-4 = JCM 18677 = CCUG 65563).</title>
        <authorList>
            <person name="Le Roy T."/>
            <person name="Cani P.D."/>
        </authorList>
    </citation>
    <scope>NUCLEOTIDE SEQUENCE [LARGE SCALE GENOMIC DNA]</scope>
    <source>
        <strain evidence="9 11">DSM 105722</strain>
    </source>
</reference>
<gene>
    <name evidence="9" type="ORF">F1644_00115</name>
    <name evidence="8" type="ORF">GGR15_001081</name>
</gene>
<dbReference type="InterPro" id="IPR011990">
    <property type="entry name" value="TPR-like_helical_dom_sf"/>
</dbReference>
<proteinExistence type="inferred from homology"/>
<dbReference type="Gene3D" id="1.25.40.390">
    <property type="match status" value="1"/>
</dbReference>
<evidence type="ECO:0000256" key="1">
    <source>
        <dbReference type="ARBA" id="ARBA00004442"/>
    </source>
</evidence>
<keyword evidence="5" id="KW-0998">Cell outer membrane</keyword>
<comment type="similarity">
    <text evidence="2">Belongs to the SusD family.</text>
</comment>
<sequence>MKKILIVFSIIIGLTNCQLVDVLEQDPMYELDLENAITSPEMAELALTGTYGCLPAKSTNYTFATLSGSFMSGALLRQNFITSGVSIYYSENYLPTLSYSTFGDEEWGCDYEVIKNVNYLLQALEKLDDSEFKAGRKAEIIGECHFLTALSYFRLLRQFSEFWDENSNYGILIRDEIPSVSNAVKVRATVAQSYEEIYKHLEIALNQAPEYTTSTQASVQAAKALKAVVLFYQGKYSEAAVAADEAITSTNPLDPSYSNVFTNAETSKEVIFCRAFGTDDVSDVSYFMEKAFGATGIWGPSESYMNLIEGDPRKDLVTENKDVVYNGVTYNVNTVKKLYIPGEGVPVIFLRTAELYLIKAEALARSNASIADAWAPIKELRNRVGADMTEPASRDELMDEIFKEWWIEMAFENWHEWFATRRFDRLLEMNKSLAEQLEDEQEKDKEDEDGGNSFEQAFLQKLEWRKIYNIPTSEINANSACEQNPGY</sequence>
<dbReference type="EMBL" id="JAATLI010000003">
    <property type="protein sequence ID" value="NJC17470.1"/>
    <property type="molecule type" value="Genomic_DNA"/>
</dbReference>
<dbReference type="InterPro" id="IPR012944">
    <property type="entry name" value="SusD_RagB_dom"/>
</dbReference>
<dbReference type="Pfam" id="PF07980">
    <property type="entry name" value="SusD_RagB"/>
    <property type="match status" value="1"/>
</dbReference>
<dbReference type="GeneID" id="86889658"/>
<protein>
    <submittedName>
        <fullName evidence="9">RagB/SusD family nutrient uptake outer membrane protein</fullName>
    </submittedName>
    <submittedName>
        <fullName evidence="8">Tetratricopeptide (TPR) repeat protein</fullName>
    </submittedName>
</protein>
<evidence type="ECO:0000313" key="8">
    <source>
        <dbReference type="EMBL" id="NJC17470.1"/>
    </source>
</evidence>
<evidence type="ECO:0000256" key="5">
    <source>
        <dbReference type="ARBA" id="ARBA00023237"/>
    </source>
</evidence>
<evidence type="ECO:0000256" key="3">
    <source>
        <dbReference type="ARBA" id="ARBA00022729"/>
    </source>
</evidence>
<comment type="subcellular location">
    <subcellularLocation>
        <location evidence="1">Cell outer membrane</location>
    </subcellularLocation>
</comment>
<organism evidence="8 10">
    <name type="scientific">Butyricimonas paravirosa</name>
    <dbReference type="NCBI Taxonomy" id="1472417"/>
    <lineage>
        <taxon>Bacteria</taxon>
        <taxon>Pseudomonadati</taxon>
        <taxon>Bacteroidota</taxon>
        <taxon>Bacteroidia</taxon>
        <taxon>Bacteroidales</taxon>
        <taxon>Odoribacteraceae</taxon>
        <taxon>Butyricimonas</taxon>
    </lineage>
</organism>
<keyword evidence="3" id="KW-0732">Signal</keyword>
<keyword evidence="11" id="KW-1185">Reference proteome</keyword>
<evidence type="ECO:0000313" key="9">
    <source>
        <dbReference type="EMBL" id="WOF10771.1"/>
    </source>
</evidence>
<reference evidence="8 10" key="2">
    <citation type="submission" date="2020-03" db="EMBL/GenBank/DDBJ databases">
        <title>Genomic Encyclopedia of Type Strains, Phase IV (KMG-IV): sequencing the most valuable type-strain genomes for metagenomic binning, comparative biology and taxonomic classification.</title>
        <authorList>
            <person name="Goeker M."/>
        </authorList>
    </citation>
    <scope>NUCLEOTIDE SEQUENCE [LARGE SCALE GENOMIC DNA]</scope>
    <source>
        <strain evidence="8 10">DSM 105722</strain>
    </source>
</reference>
<evidence type="ECO:0000256" key="4">
    <source>
        <dbReference type="ARBA" id="ARBA00023136"/>
    </source>
</evidence>
<dbReference type="Proteomes" id="UP000576368">
    <property type="component" value="Unassembled WGS sequence"/>
</dbReference>
<evidence type="ECO:0000256" key="2">
    <source>
        <dbReference type="ARBA" id="ARBA00006275"/>
    </source>
</evidence>
<evidence type="ECO:0000259" key="7">
    <source>
        <dbReference type="Pfam" id="PF14322"/>
    </source>
</evidence>
<feature type="domain" description="RagB/SusD" evidence="6">
    <location>
        <begin position="343"/>
        <end position="487"/>
    </location>
</feature>
<dbReference type="Pfam" id="PF14322">
    <property type="entry name" value="SusD-like_3"/>
    <property type="match status" value="1"/>
</dbReference>
<evidence type="ECO:0000259" key="6">
    <source>
        <dbReference type="Pfam" id="PF07980"/>
    </source>
</evidence>
<name>A0A7X5YAD3_9BACT</name>
<evidence type="ECO:0000313" key="10">
    <source>
        <dbReference type="Proteomes" id="UP000576368"/>
    </source>
</evidence>
<dbReference type="AlphaFoldDB" id="A0A7X5YAD3"/>
<keyword evidence="4" id="KW-0472">Membrane</keyword>